<dbReference type="AlphaFoldDB" id="A0AAW0GN01"/>
<keyword evidence="1" id="KW-0472">Membrane</keyword>
<reference evidence="2 3" key="1">
    <citation type="submission" date="2022-09" db="EMBL/GenBank/DDBJ databases">
        <authorList>
            <person name="Palmer J.M."/>
        </authorList>
    </citation>
    <scope>NUCLEOTIDE SEQUENCE [LARGE SCALE GENOMIC DNA]</scope>
    <source>
        <strain evidence="2 3">DSM 7382</strain>
    </source>
</reference>
<sequence length="142" mass="15661">MFSAWTTIEPLLRIERAFYRTRSFLLVFVLLLSLHIQLITELQIFTQIISRLSQASALFGPDFPGQVQDHVGKAHDVNTFKTALEGFRDDASTASGKLKDLTAKKVDDETFKAGIDDASSLALALRDILAQYGKVVQGDASS</sequence>
<keyword evidence="1" id="KW-1133">Transmembrane helix</keyword>
<dbReference type="EMBL" id="JASBNA010000005">
    <property type="protein sequence ID" value="KAK7691272.1"/>
    <property type="molecule type" value="Genomic_DNA"/>
</dbReference>
<evidence type="ECO:0000313" key="2">
    <source>
        <dbReference type="EMBL" id="KAK7691272.1"/>
    </source>
</evidence>
<organism evidence="2 3">
    <name type="scientific">Cerrena zonata</name>
    <dbReference type="NCBI Taxonomy" id="2478898"/>
    <lineage>
        <taxon>Eukaryota</taxon>
        <taxon>Fungi</taxon>
        <taxon>Dikarya</taxon>
        <taxon>Basidiomycota</taxon>
        <taxon>Agaricomycotina</taxon>
        <taxon>Agaricomycetes</taxon>
        <taxon>Polyporales</taxon>
        <taxon>Cerrenaceae</taxon>
        <taxon>Cerrena</taxon>
    </lineage>
</organism>
<feature type="transmembrane region" description="Helical" evidence="1">
    <location>
        <begin position="23"/>
        <end position="45"/>
    </location>
</feature>
<keyword evidence="3" id="KW-1185">Reference proteome</keyword>
<comment type="caution">
    <text evidence="2">The sequence shown here is derived from an EMBL/GenBank/DDBJ whole genome shotgun (WGS) entry which is preliminary data.</text>
</comment>
<evidence type="ECO:0000313" key="3">
    <source>
        <dbReference type="Proteomes" id="UP001385951"/>
    </source>
</evidence>
<name>A0AAW0GN01_9APHY</name>
<dbReference type="Proteomes" id="UP001385951">
    <property type="component" value="Unassembled WGS sequence"/>
</dbReference>
<evidence type="ECO:0000256" key="1">
    <source>
        <dbReference type="SAM" id="Phobius"/>
    </source>
</evidence>
<gene>
    <name evidence="2" type="ORF">QCA50_004665</name>
</gene>
<protein>
    <submittedName>
        <fullName evidence="2">Uncharacterized protein</fullName>
    </submittedName>
</protein>
<proteinExistence type="predicted"/>
<keyword evidence="1" id="KW-0812">Transmembrane</keyword>
<accession>A0AAW0GN01</accession>